<dbReference type="AlphaFoldDB" id="R0KMP6"/>
<dbReference type="PRINTS" id="PR01217">
    <property type="entry name" value="PRICHEXTENSN"/>
</dbReference>
<accession>R0KMP6</accession>
<evidence type="ECO:0000256" key="2">
    <source>
        <dbReference type="SAM" id="MobiDB-lite"/>
    </source>
</evidence>
<dbReference type="Proteomes" id="UP000016935">
    <property type="component" value="Unassembled WGS sequence"/>
</dbReference>
<proteinExistence type="predicted"/>
<name>R0KMP6_EXST2</name>
<organism evidence="3 4">
    <name type="scientific">Exserohilum turcicum (strain 28A)</name>
    <name type="common">Northern leaf blight fungus</name>
    <name type="synonym">Setosphaeria turcica</name>
    <dbReference type="NCBI Taxonomy" id="671987"/>
    <lineage>
        <taxon>Eukaryota</taxon>
        <taxon>Fungi</taxon>
        <taxon>Dikarya</taxon>
        <taxon>Ascomycota</taxon>
        <taxon>Pezizomycotina</taxon>
        <taxon>Dothideomycetes</taxon>
        <taxon>Pleosporomycetidae</taxon>
        <taxon>Pleosporales</taxon>
        <taxon>Pleosporineae</taxon>
        <taxon>Pleosporaceae</taxon>
        <taxon>Exserohilum</taxon>
    </lineage>
</organism>
<dbReference type="GeneID" id="19403017"/>
<keyword evidence="1" id="KW-0175">Coiled coil</keyword>
<reference evidence="3 4" key="2">
    <citation type="journal article" date="2013" name="PLoS Genet.">
        <title>Comparative genome structure, secondary metabolite, and effector coding capacity across Cochliobolus pathogens.</title>
        <authorList>
            <person name="Condon B.J."/>
            <person name="Leng Y."/>
            <person name="Wu D."/>
            <person name="Bushley K.E."/>
            <person name="Ohm R.A."/>
            <person name="Otillar R."/>
            <person name="Martin J."/>
            <person name="Schackwitz W."/>
            <person name="Grimwood J."/>
            <person name="MohdZainudin N."/>
            <person name="Xue C."/>
            <person name="Wang R."/>
            <person name="Manning V.A."/>
            <person name="Dhillon B."/>
            <person name="Tu Z.J."/>
            <person name="Steffenson B.J."/>
            <person name="Salamov A."/>
            <person name="Sun H."/>
            <person name="Lowry S."/>
            <person name="LaButti K."/>
            <person name="Han J."/>
            <person name="Copeland A."/>
            <person name="Lindquist E."/>
            <person name="Barry K."/>
            <person name="Schmutz J."/>
            <person name="Baker S.E."/>
            <person name="Ciuffetti L.M."/>
            <person name="Grigoriev I.V."/>
            <person name="Zhong S."/>
            <person name="Turgeon B.G."/>
        </authorList>
    </citation>
    <scope>NUCLEOTIDE SEQUENCE [LARGE SCALE GENOMIC DNA]</scope>
    <source>
        <strain evidence="4">28A</strain>
    </source>
</reference>
<feature type="compositionally biased region" description="Polar residues" evidence="2">
    <location>
        <begin position="330"/>
        <end position="339"/>
    </location>
</feature>
<feature type="coiled-coil region" evidence="1">
    <location>
        <begin position="424"/>
        <end position="465"/>
    </location>
</feature>
<sequence length="512" mass="55870">MATPTPTRKTETEDEKAEQNIRAHMREDALLLNHLPVKSVSAAPVEDKIRDRPNSLGIRILFGQLKDSDKGEQVWILLTKPENGDSERAPEQRFNVFDRHGNPVRGLSADDAVRQTAIAPAFRCLKKEGVIEMLHLRAVIKYYFIVKRVNPPVPWRIDSHYIKALTAACNAARNHAESAERSKQRYQERETATAAVYQRRESTTLLRDTTTLTDKAKEAPAKAKAISQRASIPHASTQSPSSPDSSSLFIPESPRHTAPPKGFASQAPSPTSAPPRSASAVPRSTPSSAPVASTQKISPTAKHSRAFQSQMLPPPATPKPAPQNPMPNTHCFSIRQNGSKPHKENKPAPMPSPKTPTPTPTPASTPKPTAPNKGANTPLKDKPPNPHSPLTFISAYRQAEADSDTYAHELRSIKAQQDATAAEVAALHTRLAELDVKAKEMKDKYEQTTVTKKRLHDELSGAEKELLRFGAELAERKFKRPRASRTGAGSGGGGGDKADEVPLWVGSGSEKE</sequence>
<feature type="compositionally biased region" description="Low complexity" evidence="2">
    <location>
        <begin position="264"/>
        <end position="295"/>
    </location>
</feature>
<feature type="region of interest" description="Disordered" evidence="2">
    <location>
        <begin position="478"/>
        <end position="512"/>
    </location>
</feature>
<feature type="compositionally biased region" description="Pro residues" evidence="2">
    <location>
        <begin position="348"/>
        <end position="369"/>
    </location>
</feature>
<dbReference type="HOGENOM" id="CLU_532276_0_0_1"/>
<feature type="compositionally biased region" description="Basic and acidic residues" evidence="2">
    <location>
        <begin position="176"/>
        <end position="191"/>
    </location>
</feature>
<evidence type="ECO:0000313" key="4">
    <source>
        <dbReference type="Proteomes" id="UP000016935"/>
    </source>
</evidence>
<dbReference type="OrthoDB" id="3677657at2759"/>
<feature type="compositionally biased region" description="Low complexity" evidence="2">
    <location>
        <begin position="236"/>
        <end position="252"/>
    </location>
</feature>
<reference evidence="3 4" key="1">
    <citation type="journal article" date="2012" name="PLoS Pathog.">
        <title>Diverse lifestyles and strategies of plant pathogenesis encoded in the genomes of eighteen Dothideomycetes fungi.</title>
        <authorList>
            <person name="Ohm R.A."/>
            <person name="Feau N."/>
            <person name="Henrissat B."/>
            <person name="Schoch C.L."/>
            <person name="Horwitz B.A."/>
            <person name="Barry K.W."/>
            <person name="Condon B.J."/>
            <person name="Copeland A.C."/>
            <person name="Dhillon B."/>
            <person name="Glaser F."/>
            <person name="Hesse C.N."/>
            <person name="Kosti I."/>
            <person name="LaButti K."/>
            <person name="Lindquist E.A."/>
            <person name="Lucas S."/>
            <person name="Salamov A.A."/>
            <person name="Bradshaw R.E."/>
            <person name="Ciuffetti L."/>
            <person name="Hamelin R.C."/>
            <person name="Kema G.H.J."/>
            <person name="Lawrence C."/>
            <person name="Scott J.A."/>
            <person name="Spatafora J.W."/>
            <person name="Turgeon B.G."/>
            <person name="de Wit P.J.G.M."/>
            <person name="Zhong S."/>
            <person name="Goodwin S.B."/>
            <person name="Grigoriev I.V."/>
        </authorList>
    </citation>
    <scope>NUCLEOTIDE SEQUENCE [LARGE SCALE GENOMIC DNA]</scope>
    <source>
        <strain evidence="4">28A</strain>
    </source>
</reference>
<feature type="region of interest" description="Disordered" evidence="2">
    <location>
        <begin position="176"/>
        <end position="392"/>
    </location>
</feature>
<dbReference type="RefSeq" id="XP_008022865.1">
    <property type="nucleotide sequence ID" value="XM_008024674.1"/>
</dbReference>
<feature type="compositionally biased region" description="Low complexity" evidence="2">
    <location>
        <begin position="203"/>
        <end position="213"/>
    </location>
</feature>
<evidence type="ECO:0000256" key="1">
    <source>
        <dbReference type="SAM" id="Coils"/>
    </source>
</evidence>
<keyword evidence="4" id="KW-1185">Reference proteome</keyword>
<evidence type="ECO:0000313" key="3">
    <source>
        <dbReference type="EMBL" id="EOA89207.1"/>
    </source>
</evidence>
<gene>
    <name evidence="3" type="ORF">SETTUDRAFT_26432</name>
</gene>
<dbReference type="STRING" id="671987.R0KMP6"/>
<feature type="compositionally biased region" description="Pro residues" evidence="2">
    <location>
        <begin position="312"/>
        <end position="325"/>
    </location>
</feature>
<dbReference type="EMBL" id="KB908515">
    <property type="protein sequence ID" value="EOA89207.1"/>
    <property type="molecule type" value="Genomic_DNA"/>
</dbReference>
<protein>
    <submittedName>
        <fullName evidence="3">Uncharacterized protein</fullName>
    </submittedName>
</protein>